<comment type="subcellular location">
    <subcellularLocation>
        <location evidence="1">Membrane</location>
        <topology evidence="1">Multi-pass membrane protein</topology>
    </subcellularLocation>
</comment>
<keyword evidence="5 7" id="KW-0472">Membrane</keyword>
<dbReference type="PANTHER" id="PTHR43385">
    <property type="entry name" value="RIBOFLAVIN TRANSPORTER RIBJ"/>
    <property type="match status" value="1"/>
</dbReference>
<feature type="transmembrane region" description="Helical" evidence="7">
    <location>
        <begin position="438"/>
        <end position="462"/>
    </location>
</feature>
<reference evidence="8" key="1">
    <citation type="submission" date="2022-01" db="EMBL/GenBank/DDBJ databases">
        <authorList>
            <person name="Braso-Vives M."/>
        </authorList>
    </citation>
    <scope>NUCLEOTIDE SEQUENCE</scope>
</reference>
<feature type="transmembrane region" description="Helical" evidence="7">
    <location>
        <begin position="108"/>
        <end position="131"/>
    </location>
</feature>
<feature type="transmembrane region" description="Helical" evidence="7">
    <location>
        <begin position="346"/>
        <end position="365"/>
    </location>
</feature>
<dbReference type="OrthoDB" id="410267at2759"/>
<evidence type="ECO:0000313" key="9">
    <source>
        <dbReference type="Proteomes" id="UP000838412"/>
    </source>
</evidence>
<keyword evidence="3 7" id="KW-0812">Transmembrane</keyword>
<evidence type="ECO:0000256" key="4">
    <source>
        <dbReference type="ARBA" id="ARBA00022989"/>
    </source>
</evidence>
<evidence type="ECO:0000256" key="6">
    <source>
        <dbReference type="SAM" id="MobiDB-lite"/>
    </source>
</evidence>
<dbReference type="Proteomes" id="UP000838412">
    <property type="component" value="Chromosome 14"/>
</dbReference>
<dbReference type="CDD" id="cd17353">
    <property type="entry name" value="MFS_OFA_like"/>
    <property type="match status" value="1"/>
</dbReference>
<feature type="transmembrane region" description="Helical" evidence="7">
    <location>
        <begin position="315"/>
        <end position="334"/>
    </location>
</feature>
<evidence type="ECO:0000256" key="7">
    <source>
        <dbReference type="SAM" id="Phobius"/>
    </source>
</evidence>
<evidence type="ECO:0000313" key="8">
    <source>
        <dbReference type="EMBL" id="CAH1245152.1"/>
    </source>
</evidence>
<organism evidence="8 9">
    <name type="scientific">Branchiostoma lanceolatum</name>
    <name type="common">Common lancelet</name>
    <name type="synonym">Amphioxus lanceolatum</name>
    <dbReference type="NCBI Taxonomy" id="7740"/>
    <lineage>
        <taxon>Eukaryota</taxon>
        <taxon>Metazoa</taxon>
        <taxon>Chordata</taxon>
        <taxon>Cephalochordata</taxon>
        <taxon>Leptocardii</taxon>
        <taxon>Amphioxiformes</taxon>
        <taxon>Branchiostomatidae</taxon>
        <taxon>Branchiostoma</taxon>
    </lineage>
</organism>
<dbReference type="InterPro" id="IPR052983">
    <property type="entry name" value="MFS_Riboflavin_Transporter"/>
</dbReference>
<feature type="transmembrane region" description="Helical" evidence="7">
    <location>
        <begin position="143"/>
        <end position="160"/>
    </location>
</feature>
<dbReference type="InterPro" id="IPR011701">
    <property type="entry name" value="MFS"/>
</dbReference>
<feature type="transmembrane region" description="Helical" evidence="7">
    <location>
        <begin position="50"/>
        <end position="72"/>
    </location>
</feature>
<dbReference type="EMBL" id="OV696699">
    <property type="protein sequence ID" value="CAH1245152.1"/>
    <property type="molecule type" value="Genomic_DNA"/>
</dbReference>
<dbReference type="GO" id="GO:0016020">
    <property type="term" value="C:membrane"/>
    <property type="evidence" value="ECO:0007669"/>
    <property type="project" value="UniProtKB-SubCell"/>
</dbReference>
<dbReference type="SUPFAM" id="SSF103473">
    <property type="entry name" value="MFS general substrate transporter"/>
    <property type="match status" value="1"/>
</dbReference>
<evidence type="ECO:0000256" key="5">
    <source>
        <dbReference type="ARBA" id="ARBA00023136"/>
    </source>
</evidence>
<sequence length="472" mass="51546">MAISMGKYRGWIAVLGGVLVHLTLGTIYTFGNMNPYLTSYIRLRSSPPDLTYKVSVWVFSLQGAGQGLSMFVGGYISRRIGPRWTALLGGWFMSAGVTLTYFTVTHSFYAILMTYGLMFGLGIGIAYAPPLACAMKWMPERKGLVNGLVLAGFGGGSFIFDQVQTAYLNPNNLSPDLEDPDDPSSKYFDDKEILDKIPVCFLLLGGSYAAIQLLGALMIADPPEKLQADPEEKAPLAQSPGGTLSDDLDIQEDSDSLHKRFPPKPTETKSLSPGQMLRTREFYMLWFMFFMNGNAVVFISTLWKAFGETKIEDDHFLALVGAFSAVLNALGRPFWGWLADRYSFKVSFMGLCTSMIFFTLTLFAVPDETNAGVGSKVMFFIWICGIFGSFCGNFSLFPTATAKTFGPEYVAVNYGLVFTSNLVSSITGGIITSALMSALGWFGMFSLVSGMTAISGVIAFLFKAKNAEGRDV</sequence>
<feature type="transmembrane region" description="Helical" evidence="7">
    <location>
        <begin position="409"/>
        <end position="432"/>
    </location>
</feature>
<accession>A0A8J9Z0X0</accession>
<feature type="transmembrane region" description="Helical" evidence="7">
    <location>
        <begin position="12"/>
        <end position="30"/>
    </location>
</feature>
<gene>
    <name evidence="8" type="primary">SLC16A14</name>
    <name evidence="8" type="ORF">BLAG_LOCUS7580</name>
</gene>
<dbReference type="Pfam" id="PF07690">
    <property type="entry name" value="MFS_1"/>
    <property type="match status" value="1"/>
</dbReference>
<feature type="transmembrane region" description="Helical" evidence="7">
    <location>
        <begin position="196"/>
        <end position="220"/>
    </location>
</feature>
<keyword evidence="4 7" id="KW-1133">Transmembrane helix</keyword>
<feature type="transmembrane region" description="Helical" evidence="7">
    <location>
        <begin position="282"/>
        <end position="303"/>
    </location>
</feature>
<evidence type="ECO:0000256" key="1">
    <source>
        <dbReference type="ARBA" id="ARBA00004141"/>
    </source>
</evidence>
<feature type="transmembrane region" description="Helical" evidence="7">
    <location>
        <begin position="377"/>
        <end position="397"/>
    </location>
</feature>
<dbReference type="PANTHER" id="PTHR43385:SF1">
    <property type="entry name" value="RIBOFLAVIN TRANSPORTER RIBJ"/>
    <property type="match status" value="1"/>
</dbReference>
<dbReference type="AlphaFoldDB" id="A0A8J9Z0X0"/>
<keyword evidence="2" id="KW-0813">Transport</keyword>
<name>A0A8J9Z0X0_BRALA</name>
<evidence type="ECO:0000256" key="2">
    <source>
        <dbReference type="ARBA" id="ARBA00022448"/>
    </source>
</evidence>
<protein>
    <submittedName>
        <fullName evidence="8">SLC16A14 protein</fullName>
    </submittedName>
</protein>
<proteinExistence type="predicted"/>
<feature type="transmembrane region" description="Helical" evidence="7">
    <location>
        <begin position="84"/>
        <end position="102"/>
    </location>
</feature>
<dbReference type="Gene3D" id="1.20.1250.20">
    <property type="entry name" value="MFS general substrate transporter like domains"/>
    <property type="match status" value="2"/>
</dbReference>
<dbReference type="InterPro" id="IPR036259">
    <property type="entry name" value="MFS_trans_sf"/>
</dbReference>
<feature type="region of interest" description="Disordered" evidence="6">
    <location>
        <begin position="227"/>
        <end position="249"/>
    </location>
</feature>
<keyword evidence="9" id="KW-1185">Reference proteome</keyword>
<evidence type="ECO:0000256" key="3">
    <source>
        <dbReference type="ARBA" id="ARBA00022692"/>
    </source>
</evidence>
<dbReference type="GO" id="GO:0022857">
    <property type="term" value="F:transmembrane transporter activity"/>
    <property type="evidence" value="ECO:0007669"/>
    <property type="project" value="InterPro"/>
</dbReference>